<sequence length="157" mass="18210">MKSKVLIEGYFELEKFPQKGGWTYIVLYELEKPKAYFGMMKVNGKIDNHDLVGVTLMPYGNGNLFLPVNAKIRKIISKEAGDSVKLLLTEVDAEEREEVFTESNILACIREEPLAWEKFQQLPQETKDHELQEILHFQLESKKIEKIILLIEKLKLS</sequence>
<keyword evidence="2" id="KW-1185">Reference proteome</keyword>
<organism evidence="1 2">
    <name type="scientific">Indibacter alkaliphilus (strain CCUG 57479 / KCTC 22604 / LW1)</name>
    <dbReference type="NCBI Taxonomy" id="1189612"/>
    <lineage>
        <taxon>Bacteria</taxon>
        <taxon>Pseudomonadati</taxon>
        <taxon>Bacteroidota</taxon>
        <taxon>Cytophagia</taxon>
        <taxon>Cytophagales</taxon>
        <taxon>Cyclobacteriaceae</taxon>
    </lineage>
</organism>
<evidence type="ECO:0000313" key="1">
    <source>
        <dbReference type="EMBL" id="EOZ95374.1"/>
    </source>
</evidence>
<protein>
    <recommendedName>
        <fullName evidence="3">DUF1905 domain-containing protein</fullName>
    </recommendedName>
</protein>
<dbReference type="Gene3D" id="2.40.30.100">
    <property type="entry name" value="AF2212/PG0164-like"/>
    <property type="match status" value="1"/>
</dbReference>
<accession>S2D8Y2</accession>
<dbReference type="OrthoDB" id="8246703at2"/>
<dbReference type="SUPFAM" id="SSF141694">
    <property type="entry name" value="AF2212/PG0164-like"/>
    <property type="match status" value="1"/>
</dbReference>
<dbReference type="Proteomes" id="UP000006073">
    <property type="component" value="Unassembled WGS sequence"/>
</dbReference>
<evidence type="ECO:0000313" key="2">
    <source>
        <dbReference type="Proteomes" id="UP000006073"/>
    </source>
</evidence>
<reference evidence="1 2" key="1">
    <citation type="journal article" date="2013" name="Genome Announc.">
        <title>Draft Genome Sequence of Indibacter alkaliphilus Strain LW1T, Isolated from Lonar Lake, a Haloalkaline Lake in the Buldana District of Maharashtra, India.</title>
        <authorList>
            <person name="Singh A."/>
            <person name="Kumar Jangir P."/>
            <person name="Sharma R."/>
            <person name="Singh A."/>
            <person name="Kumar Pinnaka A."/>
            <person name="Shivaji S."/>
        </authorList>
    </citation>
    <scope>NUCLEOTIDE SEQUENCE [LARGE SCALE GENOMIC DNA]</scope>
    <source>
        <strain evidence="2">CCUG 57479 / KCTC 22604 / LW1</strain>
    </source>
</reference>
<evidence type="ECO:0008006" key="3">
    <source>
        <dbReference type="Google" id="ProtNLM"/>
    </source>
</evidence>
<dbReference type="Pfam" id="PF08922">
    <property type="entry name" value="DUF1905"/>
    <property type="match status" value="1"/>
</dbReference>
<dbReference type="STRING" id="1189612.A33Q_3294"/>
<dbReference type="EMBL" id="ALWO02000038">
    <property type="protein sequence ID" value="EOZ95374.1"/>
    <property type="molecule type" value="Genomic_DNA"/>
</dbReference>
<dbReference type="InterPro" id="IPR015018">
    <property type="entry name" value="DUF1905"/>
</dbReference>
<name>S2D8Y2_INDAL</name>
<dbReference type="AlphaFoldDB" id="S2D8Y2"/>
<dbReference type="InterPro" id="IPR037079">
    <property type="entry name" value="AF2212/PG0164-like_sf"/>
</dbReference>
<proteinExistence type="predicted"/>
<comment type="caution">
    <text evidence="1">The sequence shown here is derived from an EMBL/GenBank/DDBJ whole genome shotgun (WGS) entry which is preliminary data.</text>
</comment>
<dbReference type="eggNOG" id="COG2002">
    <property type="taxonomic scope" value="Bacteria"/>
</dbReference>
<dbReference type="RefSeq" id="WP_009035280.1">
    <property type="nucleotide sequence ID" value="NZ_ALWO02000038.1"/>
</dbReference>
<gene>
    <name evidence="1" type="ORF">A33Q_3294</name>
</gene>